<keyword evidence="3" id="KW-1185">Reference proteome</keyword>
<comment type="caution">
    <text evidence="2">The sequence shown here is derived from an EMBL/GenBank/DDBJ whole genome shotgun (WGS) entry which is preliminary data.</text>
</comment>
<dbReference type="NCBIfam" id="TIGR02094">
    <property type="entry name" value="more_P_ylases"/>
    <property type="match status" value="2"/>
</dbReference>
<evidence type="ECO:0000313" key="2">
    <source>
        <dbReference type="EMBL" id="MFD2158542.1"/>
    </source>
</evidence>
<dbReference type="InterPro" id="IPR000811">
    <property type="entry name" value="Glyco_trans_35"/>
</dbReference>
<dbReference type="PANTHER" id="PTHR42655:SF1">
    <property type="entry name" value="GLYCOGEN PHOSPHORYLASE"/>
    <property type="match status" value="1"/>
</dbReference>
<dbReference type="InterPro" id="IPR011834">
    <property type="entry name" value="Agluc_phsphrylas"/>
</dbReference>
<dbReference type="SUPFAM" id="SSF53756">
    <property type="entry name" value="UDP-Glycosyltransferase/glycogen phosphorylase"/>
    <property type="match status" value="1"/>
</dbReference>
<organism evidence="2 3">
    <name type="scientific">Rubritalea tangerina</name>
    <dbReference type="NCBI Taxonomy" id="430798"/>
    <lineage>
        <taxon>Bacteria</taxon>
        <taxon>Pseudomonadati</taxon>
        <taxon>Verrucomicrobiota</taxon>
        <taxon>Verrucomicrobiia</taxon>
        <taxon>Verrucomicrobiales</taxon>
        <taxon>Rubritaleaceae</taxon>
        <taxon>Rubritalea</taxon>
    </lineage>
</organism>
<proteinExistence type="inferred from homology"/>
<dbReference type="Gene3D" id="3.40.50.2000">
    <property type="entry name" value="Glycogen Phosphorylase B"/>
    <property type="match status" value="2"/>
</dbReference>
<name>A0ABW4ZA98_9BACT</name>
<dbReference type="Pfam" id="PF00343">
    <property type="entry name" value="Phosphorylase"/>
    <property type="match status" value="1"/>
</dbReference>
<evidence type="ECO:0000256" key="1">
    <source>
        <dbReference type="ARBA" id="ARBA00006047"/>
    </source>
</evidence>
<dbReference type="EMBL" id="JBHUJB010000028">
    <property type="protein sequence ID" value="MFD2158542.1"/>
    <property type="molecule type" value="Genomic_DNA"/>
</dbReference>
<dbReference type="InterPro" id="IPR052182">
    <property type="entry name" value="Glycogen/Maltodextrin_Phosph"/>
</dbReference>
<accession>A0ABW4ZA98</accession>
<dbReference type="RefSeq" id="WP_377086649.1">
    <property type="nucleotide sequence ID" value="NZ_JBHSJL010000014.1"/>
</dbReference>
<gene>
    <name evidence="2" type="primary">glgP</name>
    <name evidence="2" type="ORF">ACFSW8_06505</name>
</gene>
<dbReference type="Proteomes" id="UP001597389">
    <property type="component" value="Unassembled WGS sequence"/>
</dbReference>
<protein>
    <submittedName>
        <fullName evidence="2">Alpha-glucan family phosphorylase</fullName>
    </submittedName>
</protein>
<evidence type="ECO:0000313" key="3">
    <source>
        <dbReference type="Proteomes" id="UP001597389"/>
    </source>
</evidence>
<dbReference type="PANTHER" id="PTHR42655">
    <property type="entry name" value="GLYCOGEN PHOSPHORYLASE"/>
    <property type="match status" value="1"/>
</dbReference>
<sequence>MSFLPTPYQHTYEVAQGYQKSVVYFSMEFAIDQALKTYSGGLGFLAGSHMRSACELGQNMLGIGILWTYGYYDQARDENREMAVAHRQKMYHFLKDTGLVYSIQVHGAEVWVKALYLPGEVFGTAPMFFLTTDIAENDHLSRTISHSLYASDKLTRISQNILLGVGGAKLLEVLNVVPEVWHLNEAHGLAACFYEAKKWGLDWVGERFVFTTHTPEEAGNEKSSFQTLRQFGYFSGLSDDVLGRVTDLEDDTFNHSLVALRVCRIANGVSKLHGEVARRMWSGYEGLCPIIHITNAQNKKFWEDRALAVCAEEGDIGGLGRRKRQLKEKLVKEVANQTGRIFDPDILTIVWARRFAGYKRPDLLLRDMAKFEAMLANSQYPVQLVWAGKPYPEDYAAVDTFNRLVRLSRSHSNVAVLVGYELALSRLLKGGADIWLNTPVVTREASGTSGMTAAMNGAINLSTQDGWICEFARGGENAFLIPTADLGLRDTERDDRDCEGFYELMQHVVLPSYYDAPESWMRMVVQSMEDVTPEFGSNRMAEEYYQKLYNVSK</sequence>
<comment type="similarity">
    <text evidence="1">Belongs to the glycogen phosphorylase family.</text>
</comment>
<reference evidence="3" key="1">
    <citation type="journal article" date="2019" name="Int. J. Syst. Evol. Microbiol.">
        <title>The Global Catalogue of Microorganisms (GCM) 10K type strain sequencing project: providing services to taxonomists for standard genome sequencing and annotation.</title>
        <authorList>
            <consortium name="The Broad Institute Genomics Platform"/>
            <consortium name="The Broad Institute Genome Sequencing Center for Infectious Disease"/>
            <person name="Wu L."/>
            <person name="Ma J."/>
        </authorList>
    </citation>
    <scope>NUCLEOTIDE SEQUENCE [LARGE SCALE GENOMIC DNA]</scope>
    <source>
        <strain evidence="3">CCUG 57942</strain>
    </source>
</reference>